<evidence type="ECO:0000313" key="2">
    <source>
        <dbReference type="EMBL" id="AKC95455.1"/>
    </source>
</evidence>
<reference evidence="2 3" key="1">
    <citation type="journal article" date="2012" name="BMC Genomics">
        <title>Genomic sequence analysis and characterization of Sneathia amnii sp. nov.</title>
        <authorList>
            <consortium name="Vaginal Microbiome Consortium (additional members)"/>
            <person name="Harwich M.D.Jr."/>
            <person name="Serrano M.G."/>
            <person name="Fettweis J.M."/>
            <person name="Alves J.M."/>
            <person name="Reimers M.A."/>
            <person name="Buck G.A."/>
            <person name="Jefferson K.K."/>
        </authorList>
    </citation>
    <scope>NUCLEOTIDE SEQUENCE [LARGE SCALE GENOMIC DNA]</scope>
    <source>
        <strain evidence="2 3">SN35</strain>
    </source>
</reference>
<dbReference type="KEGG" id="sns:VC03_02735"/>
<protein>
    <submittedName>
        <fullName evidence="2">Uncharacterized protein</fullName>
    </submittedName>
</protein>
<feature type="transmembrane region" description="Helical" evidence="1">
    <location>
        <begin position="6"/>
        <end position="29"/>
    </location>
</feature>
<proteinExistence type="predicted"/>
<keyword evidence="1" id="KW-0812">Transmembrane</keyword>
<dbReference type="Proteomes" id="UP000033103">
    <property type="component" value="Chromosome"/>
</dbReference>
<dbReference type="EMBL" id="CP011280">
    <property type="protein sequence ID" value="AKC95455.1"/>
    <property type="molecule type" value="Genomic_DNA"/>
</dbReference>
<accession>A0A0E3ZC70</accession>
<gene>
    <name evidence="2" type="ORF">VC03_02735</name>
</gene>
<evidence type="ECO:0000313" key="3">
    <source>
        <dbReference type="Proteomes" id="UP000033103"/>
    </source>
</evidence>
<evidence type="ECO:0000256" key="1">
    <source>
        <dbReference type="SAM" id="Phobius"/>
    </source>
</evidence>
<feature type="transmembrane region" description="Helical" evidence="1">
    <location>
        <begin position="50"/>
        <end position="73"/>
    </location>
</feature>
<keyword evidence="1" id="KW-0472">Membrane</keyword>
<sequence>MELNIFEVIGLIIVILILFMFLLHVVGYLSELICNAIERAFNIFLDTKCFYMTFVLLLLAFCILILVTCAFITDTYTITL</sequence>
<dbReference type="PATRIC" id="fig|1069640.6.peg.530"/>
<dbReference type="AlphaFoldDB" id="A0A0E3ZC70"/>
<keyword evidence="1" id="KW-1133">Transmembrane helix</keyword>
<name>A0A0E3ZC70_9FUSO</name>
<keyword evidence="3" id="KW-1185">Reference proteome</keyword>
<organism evidence="2 3">
    <name type="scientific">Sneathia vaginalis</name>
    <dbReference type="NCBI Taxonomy" id="187101"/>
    <lineage>
        <taxon>Bacteria</taxon>
        <taxon>Fusobacteriati</taxon>
        <taxon>Fusobacteriota</taxon>
        <taxon>Fusobacteriia</taxon>
        <taxon>Fusobacteriales</taxon>
        <taxon>Leptotrichiaceae</taxon>
        <taxon>Sneathia</taxon>
    </lineage>
</organism>
<dbReference type="HOGENOM" id="CLU_2587874_0_0_0"/>
<dbReference type="STRING" id="187101.VC03_02735"/>